<proteinExistence type="predicted"/>
<feature type="domain" description="Reverse transcriptase" evidence="1">
    <location>
        <begin position="107"/>
        <end position="209"/>
    </location>
</feature>
<dbReference type="InterPro" id="IPR000477">
    <property type="entry name" value="RT_dom"/>
</dbReference>
<dbReference type="SUPFAM" id="SSF56672">
    <property type="entry name" value="DNA/RNA polymerases"/>
    <property type="match status" value="1"/>
</dbReference>
<accession>A0A2R4A3P6</accession>
<dbReference type="InterPro" id="IPR025960">
    <property type="entry name" value="RVT_N"/>
</dbReference>
<gene>
    <name evidence="3" type="primary">AI1</name>
</gene>
<dbReference type="AlphaFoldDB" id="A0A2R4A3P6"/>
<dbReference type="PANTHER" id="PTHR34047">
    <property type="entry name" value="NUCLEAR INTRON MATURASE 1, MITOCHONDRIAL-RELATED"/>
    <property type="match status" value="1"/>
</dbReference>
<protein>
    <recommendedName>
        <fullName evidence="4">Reverse transcriptase domain-containing protein</fullName>
    </recommendedName>
</protein>
<evidence type="ECO:0000259" key="2">
    <source>
        <dbReference type="Pfam" id="PF13655"/>
    </source>
</evidence>
<dbReference type="PANTHER" id="PTHR34047:SF10">
    <property type="entry name" value="GROUP II INTRON-ASSOCIATED OPEN READING FRAME"/>
    <property type="match status" value="1"/>
</dbReference>
<evidence type="ECO:0000259" key="1">
    <source>
        <dbReference type="Pfam" id="PF00078"/>
    </source>
</evidence>
<dbReference type="Pfam" id="PF13655">
    <property type="entry name" value="RVT_N"/>
    <property type="match status" value="1"/>
</dbReference>
<dbReference type="Pfam" id="PF00078">
    <property type="entry name" value="RVT_1"/>
    <property type="match status" value="1"/>
</dbReference>
<geneLocation type="mitochondrion" evidence="3"/>
<evidence type="ECO:0008006" key="4">
    <source>
        <dbReference type="Google" id="ProtNLM"/>
    </source>
</evidence>
<dbReference type="EMBL" id="MF997424">
    <property type="protein sequence ID" value="AVR57698.1"/>
    <property type="molecule type" value="Genomic_DNA"/>
</dbReference>
<feature type="domain" description="Reverse transcriptase N-terminal" evidence="2">
    <location>
        <begin position="11"/>
        <end position="92"/>
    </location>
</feature>
<dbReference type="InterPro" id="IPR051083">
    <property type="entry name" value="GrpII_Intron_Splice-Mob/Def"/>
</dbReference>
<organism evidence="3">
    <name type="scientific">Halamphora calidilacuna</name>
    <dbReference type="NCBI Taxonomy" id="2133758"/>
    <lineage>
        <taxon>Eukaryota</taxon>
        <taxon>Sar</taxon>
        <taxon>Stramenopiles</taxon>
        <taxon>Ochrophyta</taxon>
        <taxon>Bacillariophyta</taxon>
        <taxon>Bacillariophyceae</taxon>
        <taxon>Bacillariophycidae</taxon>
        <taxon>Naviculales</taxon>
        <taxon>Amphipleuraceae</taxon>
        <taxon>Halamphora</taxon>
    </lineage>
</organism>
<reference evidence="3" key="1">
    <citation type="submission" date="2017-09" db="EMBL/GenBank/DDBJ databases">
        <title>Your Publication.</title>
        <authorList>
            <person name="Keepers K.G."/>
            <person name="Pogoda C.S."/>
            <person name="Hamsher S.E."/>
            <person name="Stepanek J.G."/>
            <person name="Kane N.C."/>
            <person name="Kociolek J.P."/>
        </authorList>
    </citation>
    <scope>NUCLEOTIDE SEQUENCE</scope>
</reference>
<dbReference type="CDD" id="cd01651">
    <property type="entry name" value="RT_G2_intron"/>
    <property type="match status" value="1"/>
</dbReference>
<evidence type="ECO:0000313" key="3">
    <source>
        <dbReference type="EMBL" id="AVR57698.1"/>
    </source>
</evidence>
<dbReference type="InterPro" id="IPR043502">
    <property type="entry name" value="DNA/RNA_pol_sf"/>
</dbReference>
<name>A0A2R4A3P6_9STRA</name>
<sequence>MKTNINLISNWNEINWKNIEKDVFKLQRKIFRDTKENNKKKIYLNQMLLVNSFKSKLLAVRKVTQDNKGKKTAGIDGVKEISPKQRLDLARMLKIDGLAMPIRRIYIPKKDGTIRSLGIPTMKDRAKQKLALLALEPEWEAKFDPNSYGFRPGRSPQDAVEAIYKSINRLPKYILNADIYKCFDEIAHKVLLKKLDTFPKMLKQVRGWLKAGIFEKTLLTVPKL</sequence>
<keyword evidence="3" id="KW-0496">Mitochondrion</keyword>